<comment type="caution">
    <text evidence="6">The sequence shown here is derived from an EMBL/GenBank/DDBJ whole genome shotgun (WGS) entry which is preliminary data.</text>
</comment>
<keyword evidence="7" id="KW-1185">Reference proteome</keyword>
<dbReference type="PANTHER" id="PTHR11353">
    <property type="entry name" value="CHAPERONIN"/>
    <property type="match status" value="1"/>
</dbReference>
<sequence length="516" mass="55984">MGSHSTERDGSGDERLSTLLHNMRAVQAVAASVEGTIGPKGLDTMLVDEQGGVIITNDGVTILEEMEVKHPAARLMIGLARSQQREVGDGTTTATLLAAALVTEGVAQVQKGVPVAKVIAGIEQGIGEAVARLKEAALPIHTFDDERLFHIAYIAGREQEDIARLVIEGAKLLGREKMLEPDFSFSDLITARESAENEVLDGVIINQRPLSREMPKHMENVRLLVLNDALAPEEMDDEALGTEIGFQRYLQLKEEYRRNLEKLRMLEVGAVILDRSCDSMAEEFCLDHGILVLHRVFQSERVRAARYTGARSLKRSALNKDIKELSRSLGFAERLEFDESLGQVRIMGGRGVPTATMIIGASTGEVVGERERIAKDAAAAVQAALRGGYLPGGGSIELFLSRHLEVWRQSVKGMEGFGVEAVAAALRTPLIQMMRNAGFNPLEKIEQVKAAQAEAGVSSTGLNFDTGQCADMLTSGVVDPALVKLHALQTAGEVSRAILRIHTVIRRKSPTTLSDE</sequence>
<dbReference type="InterPro" id="IPR027413">
    <property type="entry name" value="GROEL-like_equatorial_sf"/>
</dbReference>
<dbReference type="GO" id="GO:0005524">
    <property type="term" value="F:ATP binding"/>
    <property type="evidence" value="ECO:0007669"/>
    <property type="project" value="UniProtKB-KW"/>
</dbReference>
<dbReference type="Gene3D" id="3.50.7.10">
    <property type="entry name" value="GroEL"/>
    <property type="match status" value="1"/>
</dbReference>
<reference evidence="6 7" key="1">
    <citation type="submission" date="2019-07" db="EMBL/GenBank/DDBJ databases">
        <title>Whole genome shotgun sequence of Aneurinibacillus danicus NBRC 102444.</title>
        <authorList>
            <person name="Hosoyama A."/>
            <person name="Uohara A."/>
            <person name="Ohji S."/>
            <person name="Ichikawa N."/>
        </authorList>
    </citation>
    <scope>NUCLEOTIDE SEQUENCE [LARGE SCALE GENOMIC DNA]</scope>
    <source>
        <strain evidence="6 7">NBRC 102444</strain>
    </source>
</reference>
<dbReference type="InterPro" id="IPR002194">
    <property type="entry name" value="Chaperonin_TCP-1_CS"/>
</dbReference>
<evidence type="ECO:0000256" key="1">
    <source>
        <dbReference type="ARBA" id="ARBA00006607"/>
    </source>
</evidence>
<dbReference type="PRINTS" id="PR00304">
    <property type="entry name" value="TCOMPLEXTCP1"/>
</dbReference>
<evidence type="ECO:0000256" key="2">
    <source>
        <dbReference type="ARBA" id="ARBA00008020"/>
    </source>
</evidence>
<dbReference type="InterPro" id="IPR002423">
    <property type="entry name" value="Cpn60/GroEL/TCP-1"/>
</dbReference>
<dbReference type="EMBL" id="BJXX01000035">
    <property type="protein sequence ID" value="GEN33285.1"/>
    <property type="molecule type" value="Genomic_DNA"/>
</dbReference>
<dbReference type="GO" id="GO:0051082">
    <property type="term" value="F:unfolded protein binding"/>
    <property type="evidence" value="ECO:0007669"/>
    <property type="project" value="InterPro"/>
</dbReference>
<dbReference type="GO" id="GO:0140662">
    <property type="term" value="F:ATP-dependent protein folding chaperone"/>
    <property type="evidence" value="ECO:0007669"/>
    <property type="project" value="InterPro"/>
</dbReference>
<dbReference type="Pfam" id="PF00118">
    <property type="entry name" value="Cpn60_TCP1"/>
    <property type="match status" value="1"/>
</dbReference>
<dbReference type="InterPro" id="IPR027410">
    <property type="entry name" value="TCP-1-like_intermed_sf"/>
</dbReference>
<evidence type="ECO:0000313" key="7">
    <source>
        <dbReference type="Proteomes" id="UP000321157"/>
    </source>
</evidence>
<keyword evidence="3" id="KW-0547">Nucleotide-binding</keyword>
<evidence type="ECO:0000256" key="3">
    <source>
        <dbReference type="ARBA" id="ARBA00022741"/>
    </source>
</evidence>
<comment type="similarity">
    <text evidence="1">Belongs to the chaperonin (HSP60) family.</text>
</comment>
<comment type="similarity">
    <text evidence="2">Belongs to the TCP-1 chaperonin family.</text>
</comment>
<dbReference type="Gene3D" id="1.10.560.10">
    <property type="entry name" value="GroEL-like equatorial domain"/>
    <property type="match status" value="1"/>
</dbReference>
<dbReference type="InterPro" id="IPR017998">
    <property type="entry name" value="Chaperone_TCP-1"/>
</dbReference>
<evidence type="ECO:0000256" key="4">
    <source>
        <dbReference type="ARBA" id="ARBA00022840"/>
    </source>
</evidence>
<dbReference type="RefSeq" id="WP_146808577.1">
    <property type="nucleotide sequence ID" value="NZ_BJXX01000035.1"/>
</dbReference>
<dbReference type="CDD" id="cd00309">
    <property type="entry name" value="chaperonin_type_I_II"/>
    <property type="match status" value="1"/>
</dbReference>
<evidence type="ECO:0000256" key="5">
    <source>
        <dbReference type="ARBA" id="ARBA00023186"/>
    </source>
</evidence>
<dbReference type="AlphaFoldDB" id="A0A511V301"/>
<organism evidence="6 7">
    <name type="scientific">Aneurinibacillus danicus</name>
    <dbReference type="NCBI Taxonomy" id="267746"/>
    <lineage>
        <taxon>Bacteria</taxon>
        <taxon>Bacillati</taxon>
        <taxon>Bacillota</taxon>
        <taxon>Bacilli</taxon>
        <taxon>Bacillales</taxon>
        <taxon>Paenibacillaceae</taxon>
        <taxon>Aneurinibacillus group</taxon>
        <taxon>Aneurinibacillus</taxon>
    </lineage>
</organism>
<dbReference type="PROSITE" id="PS00751">
    <property type="entry name" value="TCP1_2"/>
    <property type="match status" value="1"/>
</dbReference>
<evidence type="ECO:0000313" key="6">
    <source>
        <dbReference type="EMBL" id="GEN33285.1"/>
    </source>
</evidence>
<dbReference type="SUPFAM" id="SSF52029">
    <property type="entry name" value="GroEL apical domain-like"/>
    <property type="match status" value="1"/>
</dbReference>
<proteinExistence type="inferred from homology"/>
<protein>
    <submittedName>
        <fullName evidence="6">Thermosome-like protein</fullName>
    </submittedName>
</protein>
<dbReference type="InterPro" id="IPR027409">
    <property type="entry name" value="GroEL-like_apical_dom_sf"/>
</dbReference>
<dbReference type="Proteomes" id="UP000321157">
    <property type="component" value="Unassembled WGS sequence"/>
</dbReference>
<keyword evidence="4" id="KW-0067">ATP-binding</keyword>
<dbReference type="OrthoDB" id="2379282at2"/>
<dbReference type="Gene3D" id="3.30.260.10">
    <property type="entry name" value="TCP-1-like chaperonin intermediate domain"/>
    <property type="match status" value="1"/>
</dbReference>
<accession>A0A511V301</accession>
<name>A0A511V301_9BACL</name>
<keyword evidence="5" id="KW-0143">Chaperone</keyword>
<dbReference type="GO" id="GO:0016887">
    <property type="term" value="F:ATP hydrolysis activity"/>
    <property type="evidence" value="ECO:0007669"/>
    <property type="project" value="InterPro"/>
</dbReference>
<dbReference type="SUPFAM" id="SSF48592">
    <property type="entry name" value="GroEL equatorial domain-like"/>
    <property type="match status" value="1"/>
</dbReference>
<gene>
    <name evidence="6" type="ORF">ADA01nite_07450</name>
</gene>